<dbReference type="Pfam" id="PF00126">
    <property type="entry name" value="HTH_1"/>
    <property type="match status" value="1"/>
</dbReference>
<comment type="similarity">
    <text evidence="1">Belongs to the LysR transcriptional regulatory family.</text>
</comment>
<dbReference type="Pfam" id="PF03466">
    <property type="entry name" value="LysR_substrate"/>
    <property type="match status" value="1"/>
</dbReference>
<sequence>MDTRLLTTFLAVLRTGAMTAAAAELGFVQSTVTAHVQALERLAGTPLLDRRPGGVSPTRAGSLLAEHARGVLDLQERMLAEVTAAGTEPSGPVRLRAPESVCAYWLAPLLPRLRARLPDVTISLSPADTRTALTALADRRADVALVLAPSPDLSGVGLVDLGAQALSLVAAASTPLPGDRPLTPAELAATGVLLLEEGCSYSDEVAALVTAADPTASPPRFGGIETVKRCAAAGLGVALLPTVAVADELAAGALAELTPPAGLSRHHLWLAEPSSRWRSPAVRAVRTALIDSITRTPP</sequence>
<evidence type="ECO:0000313" key="8">
    <source>
        <dbReference type="Proteomes" id="UP000198420"/>
    </source>
</evidence>
<dbReference type="OrthoDB" id="8417889at2"/>
<gene>
    <name evidence="7" type="ORF">SAMN06265355_110260</name>
</gene>
<dbReference type="GO" id="GO:0003700">
    <property type="term" value="F:DNA-binding transcription factor activity"/>
    <property type="evidence" value="ECO:0007669"/>
    <property type="project" value="InterPro"/>
</dbReference>
<keyword evidence="3" id="KW-0238">DNA-binding</keyword>
<dbReference type="InterPro" id="IPR005119">
    <property type="entry name" value="LysR_subst-bd"/>
</dbReference>
<keyword evidence="5" id="KW-0732">Signal</keyword>
<keyword evidence="4" id="KW-0804">Transcription</keyword>
<protein>
    <submittedName>
        <fullName evidence="7">ModE molybdate transport repressor domain-containing protein</fullName>
    </submittedName>
</protein>
<dbReference type="Proteomes" id="UP000198420">
    <property type="component" value="Unassembled WGS sequence"/>
</dbReference>
<keyword evidence="2" id="KW-0805">Transcription regulation</keyword>
<dbReference type="Gene3D" id="3.40.190.10">
    <property type="entry name" value="Periplasmic binding protein-like II"/>
    <property type="match status" value="2"/>
</dbReference>
<dbReference type="AlphaFoldDB" id="A0A239BJ71"/>
<dbReference type="InterPro" id="IPR036390">
    <property type="entry name" value="WH_DNA-bd_sf"/>
</dbReference>
<evidence type="ECO:0000259" key="6">
    <source>
        <dbReference type="PROSITE" id="PS50931"/>
    </source>
</evidence>
<evidence type="ECO:0000256" key="1">
    <source>
        <dbReference type="ARBA" id="ARBA00009437"/>
    </source>
</evidence>
<dbReference type="CDD" id="cd05466">
    <property type="entry name" value="PBP2_LTTR_substrate"/>
    <property type="match status" value="1"/>
</dbReference>
<evidence type="ECO:0000256" key="3">
    <source>
        <dbReference type="ARBA" id="ARBA00023125"/>
    </source>
</evidence>
<dbReference type="InterPro" id="IPR036388">
    <property type="entry name" value="WH-like_DNA-bd_sf"/>
</dbReference>
<accession>A0A239BJ71</accession>
<evidence type="ECO:0000256" key="5">
    <source>
        <dbReference type="SAM" id="SignalP"/>
    </source>
</evidence>
<dbReference type="SUPFAM" id="SSF53850">
    <property type="entry name" value="Periplasmic binding protein-like II"/>
    <property type="match status" value="1"/>
</dbReference>
<dbReference type="Gene3D" id="1.10.10.10">
    <property type="entry name" value="Winged helix-like DNA-binding domain superfamily/Winged helix DNA-binding domain"/>
    <property type="match status" value="1"/>
</dbReference>
<dbReference type="PANTHER" id="PTHR30126">
    <property type="entry name" value="HTH-TYPE TRANSCRIPTIONAL REGULATOR"/>
    <property type="match status" value="1"/>
</dbReference>
<organism evidence="7 8">
    <name type="scientific">Actinomadura mexicana</name>
    <dbReference type="NCBI Taxonomy" id="134959"/>
    <lineage>
        <taxon>Bacteria</taxon>
        <taxon>Bacillati</taxon>
        <taxon>Actinomycetota</taxon>
        <taxon>Actinomycetes</taxon>
        <taxon>Streptosporangiales</taxon>
        <taxon>Thermomonosporaceae</taxon>
        <taxon>Actinomadura</taxon>
    </lineage>
</organism>
<feature type="chain" id="PRO_5013235169" evidence="5">
    <location>
        <begin position="23"/>
        <end position="298"/>
    </location>
</feature>
<feature type="signal peptide" evidence="5">
    <location>
        <begin position="1"/>
        <end position="22"/>
    </location>
</feature>
<dbReference type="InterPro" id="IPR000847">
    <property type="entry name" value="LysR_HTH_N"/>
</dbReference>
<dbReference type="RefSeq" id="WP_089314441.1">
    <property type="nucleotide sequence ID" value="NZ_FZNP01000010.1"/>
</dbReference>
<dbReference type="SUPFAM" id="SSF46785">
    <property type="entry name" value="Winged helix' DNA-binding domain"/>
    <property type="match status" value="1"/>
</dbReference>
<dbReference type="EMBL" id="FZNP01000010">
    <property type="protein sequence ID" value="SNS07896.1"/>
    <property type="molecule type" value="Genomic_DNA"/>
</dbReference>
<keyword evidence="8" id="KW-1185">Reference proteome</keyword>
<dbReference type="PANTHER" id="PTHR30126:SF39">
    <property type="entry name" value="HTH-TYPE TRANSCRIPTIONAL REGULATOR CYSL"/>
    <property type="match status" value="1"/>
</dbReference>
<evidence type="ECO:0000313" key="7">
    <source>
        <dbReference type="EMBL" id="SNS07896.1"/>
    </source>
</evidence>
<reference evidence="8" key="1">
    <citation type="submission" date="2017-06" db="EMBL/GenBank/DDBJ databases">
        <authorList>
            <person name="Varghese N."/>
            <person name="Submissions S."/>
        </authorList>
    </citation>
    <scope>NUCLEOTIDE SEQUENCE [LARGE SCALE GENOMIC DNA]</scope>
    <source>
        <strain evidence="8">DSM 44485</strain>
    </source>
</reference>
<evidence type="ECO:0000256" key="2">
    <source>
        <dbReference type="ARBA" id="ARBA00023015"/>
    </source>
</evidence>
<proteinExistence type="inferred from homology"/>
<feature type="domain" description="HTH lysR-type" evidence="6">
    <location>
        <begin position="1"/>
        <end position="58"/>
    </location>
</feature>
<name>A0A239BJ71_9ACTN</name>
<evidence type="ECO:0000256" key="4">
    <source>
        <dbReference type="ARBA" id="ARBA00023163"/>
    </source>
</evidence>
<dbReference type="PROSITE" id="PS50931">
    <property type="entry name" value="HTH_LYSR"/>
    <property type="match status" value="1"/>
</dbReference>
<dbReference type="GO" id="GO:0000976">
    <property type="term" value="F:transcription cis-regulatory region binding"/>
    <property type="evidence" value="ECO:0007669"/>
    <property type="project" value="TreeGrafter"/>
</dbReference>